<dbReference type="Proteomes" id="UP001651158">
    <property type="component" value="Unassembled WGS sequence"/>
</dbReference>
<feature type="chain" id="PRO_5046935594" evidence="1">
    <location>
        <begin position="20"/>
        <end position="126"/>
    </location>
</feature>
<keyword evidence="1" id="KW-0732">Signal</keyword>
<feature type="signal peptide" evidence="1">
    <location>
        <begin position="1"/>
        <end position="19"/>
    </location>
</feature>
<name>A0ABR4Q6Y5_9CEST</name>
<evidence type="ECO:0000256" key="1">
    <source>
        <dbReference type="SAM" id="SignalP"/>
    </source>
</evidence>
<keyword evidence="3" id="KW-1185">Reference proteome</keyword>
<organism evidence="2 3">
    <name type="scientific">Taenia crassiceps</name>
    <dbReference type="NCBI Taxonomy" id="6207"/>
    <lineage>
        <taxon>Eukaryota</taxon>
        <taxon>Metazoa</taxon>
        <taxon>Spiralia</taxon>
        <taxon>Lophotrochozoa</taxon>
        <taxon>Platyhelminthes</taxon>
        <taxon>Cestoda</taxon>
        <taxon>Eucestoda</taxon>
        <taxon>Cyclophyllidea</taxon>
        <taxon>Taeniidae</taxon>
        <taxon>Taenia</taxon>
    </lineage>
</organism>
<reference evidence="2 3" key="1">
    <citation type="journal article" date="2022" name="Front. Cell. Infect. Microbiol.">
        <title>The Genomes of Two Strains of Taenia crassiceps the Animal Model for the Study of Human Cysticercosis.</title>
        <authorList>
            <person name="Bobes R.J."/>
            <person name="Estrada K."/>
            <person name="Rios-Valencia D.G."/>
            <person name="Calderon-Gallegos A."/>
            <person name="de la Torre P."/>
            <person name="Carrero J.C."/>
            <person name="Sanchez-Flores A."/>
            <person name="Laclette J.P."/>
        </authorList>
    </citation>
    <scope>NUCLEOTIDE SEQUENCE [LARGE SCALE GENOMIC DNA]</scope>
    <source>
        <strain evidence="2">WFUcys</strain>
    </source>
</reference>
<comment type="caution">
    <text evidence="2">The sequence shown here is derived from an EMBL/GenBank/DDBJ whole genome shotgun (WGS) entry which is preliminary data.</text>
</comment>
<proteinExistence type="predicted"/>
<evidence type="ECO:0000313" key="2">
    <source>
        <dbReference type="EMBL" id="KAL5105417.1"/>
    </source>
</evidence>
<sequence length="126" mass="14527">MMRCLAAALFLVTLLTVDASLSATGDEAFKRFRNCIKRCSLHNAECNEEITDLWGDYFVNKRRIMRHLRDCCLRNEYRMDARPSDSFGACARIECGAVLWGCHIQKKHSGFLSEDEKEHLKQGEHD</sequence>
<dbReference type="EMBL" id="JAKROA010000008">
    <property type="protein sequence ID" value="KAL5105417.1"/>
    <property type="molecule type" value="Genomic_DNA"/>
</dbReference>
<gene>
    <name evidence="2" type="ORF">TcWFU_003483</name>
</gene>
<accession>A0ABR4Q6Y5</accession>
<evidence type="ECO:0000313" key="3">
    <source>
        <dbReference type="Proteomes" id="UP001651158"/>
    </source>
</evidence>
<protein>
    <submittedName>
        <fullName evidence="2">Uncharacterized protein</fullName>
    </submittedName>
</protein>